<dbReference type="EMBL" id="JAVRBG010000006">
    <property type="protein sequence ID" value="MDT0294530.1"/>
    <property type="molecule type" value="Genomic_DNA"/>
</dbReference>
<reference evidence="3" key="1">
    <citation type="submission" date="2023-07" db="EMBL/GenBank/DDBJ databases">
        <title>Isolating and identifying novel microbial strains from the Mariana Trench.</title>
        <authorList>
            <person name="Fu H."/>
        </authorList>
    </citation>
    <scope>NUCLEOTIDE SEQUENCE [LARGE SCALE GENOMIC DNA]</scope>
    <source>
        <strain evidence="3">T-y2</strain>
    </source>
</reference>
<evidence type="ECO:0000259" key="1">
    <source>
        <dbReference type="Pfam" id="PF03446"/>
    </source>
</evidence>
<dbReference type="InterPro" id="IPR036291">
    <property type="entry name" value="NAD(P)-bd_dom_sf"/>
</dbReference>
<dbReference type="InterPro" id="IPR006115">
    <property type="entry name" value="6PGDH_NADP-bd"/>
</dbReference>
<feature type="domain" description="6-phosphogluconate dehydrogenase NADP-binding" evidence="1">
    <location>
        <begin position="4"/>
        <end position="77"/>
    </location>
</feature>
<name>A0ABU2KII7_9FLAO</name>
<dbReference type="Gene3D" id="3.40.50.720">
    <property type="entry name" value="NAD(P)-binding Rossmann-like Domain"/>
    <property type="match status" value="1"/>
</dbReference>
<keyword evidence="3" id="KW-1185">Reference proteome</keyword>
<comment type="caution">
    <text evidence="2">The sequence shown here is derived from an EMBL/GenBank/DDBJ whole genome shotgun (WGS) entry which is preliminary data.</text>
</comment>
<organism evidence="2 3">
    <name type="scientific">Mesonia ostreae</name>
    <dbReference type="NCBI Taxonomy" id="861110"/>
    <lineage>
        <taxon>Bacteria</taxon>
        <taxon>Pseudomonadati</taxon>
        <taxon>Bacteroidota</taxon>
        <taxon>Flavobacteriia</taxon>
        <taxon>Flavobacteriales</taxon>
        <taxon>Flavobacteriaceae</taxon>
        <taxon>Mesonia</taxon>
    </lineage>
</organism>
<sequence length="268" mass="29688">MKNKIAILGCGWLGFPLAQKLIEEGYEVKGTTTTSGKLEKLEQAGIQPFLISLTEEKVTGNTKDFLSDIETLIIDIPPGLRRNSEEDFVQKMQNFLTEVKKSDVKNVIYVSSTSVFDGDESIPTFKESDVPNGSSSKAKQLIDVENLWKNNDTFLSAIVRFGGLVGEDRHPAKYLAGKKDVKNPHAPVNMIAQKDAVALLLQWIKNPVAGIFHGVYPEHSNREDYYSAKAKEKGLAAPQFTAKEVSKGKQISSKETSKTLDFVFNFSI</sequence>
<protein>
    <submittedName>
        <fullName evidence="2">NAD(P)H-binding protein</fullName>
    </submittedName>
</protein>
<dbReference type="Proteomes" id="UP001182991">
    <property type="component" value="Unassembled WGS sequence"/>
</dbReference>
<gene>
    <name evidence="2" type="ORF">RLT85_07770</name>
</gene>
<dbReference type="SUPFAM" id="SSF51735">
    <property type="entry name" value="NAD(P)-binding Rossmann-fold domains"/>
    <property type="match status" value="1"/>
</dbReference>
<dbReference type="RefSeq" id="WP_311401463.1">
    <property type="nucleotide sequence ID" value="NZ_JAVRBG010000006.1"/>
</dbReference>
<proteinExistence type="predicted"/>
<dbReference type="InterPro" id="IPR051783">
    <property type="entry name" value="NAD(P)-dependent_oxidoreduct"/>
</dbReference>
<accession>A0ABU2KII7</accession>
<evidence type="ECO:0000313" key="2">
    <source>
        <dbReference type="EMBL" id="MDT0294530.1"/>
    </source>
</evidence>
<evidence type="ECO:0000313" key="3">
    <source>
        <dbReference type="Proteomes" id="UP001182991"/>
    </source>
</evidence>
<dbReference type="PANTHER" id="PTHR48079">
    <property type="entry name" value="PROTEIN YEEZ"/>
    <property type="match status" value="1"/>
</dbReference>
<dbReference type="PANTHER" id="PTHR48079:SF6">
    <property type="entry name" value="NAD(P)-BINDING DOMAIN-CONTAINING PROTEIN-RELATED"/>
    <property type="match status" value="1"/>
</dbReference>
<dbReference type="Pfam" id="PF03446">
    <property type="entry name" value="NAD_binding_2"/>
    <property type="match status" value="1"/>
</dbReference>